<evidence type="ECO:0000313" key="7">
    <source>
        <dbReference type="Proteomes" id="UP000613208"/>
    </source>
</evidence>
<dbReference type="SUPFAM" id="SSF46785">
    <property type="entry name" value="Winged helix' DNA-binding domain"/>
    <property type="match status" value="1"/>
</dbReference>
<dbReference type="PANTHER" id="PTHR30126">
    <property type="entry name" value="HTH-TYPE TRANSCRIPTIONAL REGULATOR"/>
    <property type="match status" value="1"/>
</dbReference>
<reference evidence="6" key="1">
    <citation type="submission" date="2020-06" db="EMBL/GenBank/DDBJ databases">
        <title>Characterization of fructooligosaccharide metabolism and fructooligosaccharide-degrading enzymes in human commensal butyrate producers.</title>
        <authorList>
            <person name="Tanno H."/>
            <person name="Fujii T."/>
            <person name="Hirano K."/>
            <person name="Maeno S."/>
            <person name="Tonozuka T."/>
            <person name="Sakamoto M."/>
            <person name="Ohkuma M."/>
            <person name="Tochio T."/>
            <person name="Endo A."/>
        </authorList>
    </citation>
    <scope>NUCLEOTIDE SEQUENCE</scope>
    <source>
        <strain evidence="6">JCM 17466</strain>
    </source>
</reference>
<proteinExistence type="inferred from homology"/>
<dbReference type="Proteomes" id="UP000613208">
    <property type="component" value="Unassembled WGS sequence"/>
</dbReference>
<accession>A0A916Q8L1</accession>
<keyword evidence="7" id="KW-1185">Reference proteome</keyword>
<evidence type="ECO:0000256" key="1">
    <source>
        <dbReference type="ARBA" id="ARBA00009437"/>
    </source>
</evidence>
<dbReference type="Gene3D" id="1.10.10.10">
    <property type="entry name" value="Winged helix-like DNA-binding domain superfamily/Winged helix DNA-binding domain"/>
    <property type="match status" value="1"/>
</dbReference>
<dbReference type="AlphaFoldDB" id="A0A916Q8L1"/>
<evidence type="ECO:0000313" key="6">
    <source>
        <dbReference type="EMBL" id="GFO85051.1"/>
    </source>
</evidence>
<dbReference type="InterPro" id="IPR005119">
    <property type="entry name" value="LysR_subst-bd"/>
</dbReference>
<evidence type="ECO:0000256" key="4">
    <source>
        <dbReference type="ARBA" id="ARBA00023163"/>
    </source>
</evidence>
<dbReference type="Pfam" id="PF03466">
    <property type="entry name" value="LysR_substrate"/>
    <property type="match status" value="1"/>
</dbReference>
<feature type="domain" description="HTH lysR-type" evidence="5">
    <location>
        <begin position="1"/>
        <end position="60"/>
    </location>
</feature>
<dbReference type="EMBL" id="BLYI01000030">
    <property type="protein sequence ID" value="GFO85051.1"/>
    <property type="molecule type" value="Genomic_DNA"/>
</dbReference>
<dbReference type="PROSITE" id="PS50931">
    <property type="entry name" value="HTH_LYSR"/>
    <property type="match status" value="1"/>
</dbReference>
<dbReference type="InterPro" id="IPR000847">
    <property type="entry name" value="LysR_HTH_N"/>
</dbReference>
<dbReference type="PRINTS" id="PR00039">
    <property type="entry name" value="HTHLYSR"/>
</dbReference>
<dbReference type="InterPro" id="IPR036390">
    <property type="entry name" value="WH_DNA-bd_sf"/>
</dbReference>
<evidence type="ECO:0000256" key="3">
    <source>
        <dbReference type="ARBA" id="ARBA00023125"/>
    </source>
</evidence>
<dbReference type="SUPFAM" id="SSF53850">
    <property type="entry name" value="Periplasmic binding protein-like II"/>
    <property type="match status" value="1"/>
</dbReference>
<gene>
    <name evidence="6" type="ORF">ANBU17_13980</name>
</gene>
<dbReference type="InterPro" id="IPR036388">
    <property type="entry name" value="WH-like_DNA-bd_sf"/>
</dbReference>
<comment type="caution">
    <text evidence="6">The sequence shown here is derived from an EMBL/GenBank/DDBJ whole genome shotgun (WGS) entry which is preliminary data.</text>
</comment>
<comment type="similarity">
    <text evidence="1">Belongs to the LysR transcriptional regulatory family.</text>
</comment>
<keyword evidence="4" id="KW-0804">Transcription</keyword>
<keyword evidence="2" id="KW-0805">Transcription regulation</keyword>
<evidence type="ECO:0000259" key="5">
    <source>
        <dbReference type="PROSITE" id="PS50931"/>
    </source>
</evidence>
<dbReference type="CDD" id="cd05466">
    <property type="entry name" value="PBP2_LTTR_substrate"/>
    <property type="match status" value="1"/>
</dbReference>
<dbReference type="Gene3D" id="3.40.190.290">
    <property type="match status" value="1"/>
</dbReference>
<dbReference type="PANTHER" id="PTHR30126:SF40">
    <property type="entry name" value="HTH-TYPE TRANSCRIPTIONAL REGULATOR GLTR"/>
    <property type="match status" value="1"/>
</dbReference>
<name>A0A916Q8L1_9FIRM</name>
<protein>
    <submittedName>
        <fullName evidence="6">LysR family transcriptional regulator</fullName>
    </submittedName>
</protein>
<evidence type="ECO:0000256" key="2">
    <source>
        <dbReference type="ARBA" id="ARBA00023015"/>
    </source>
</evidence>
<organism evidence="6 7">
    <name type="scientific">Anaerostipes butyraticus</name>
    <dbReference type="NCBI Taxonomy" id="645466"/>
    <lineage>
        <taxon>Bacteria</taxon>
        <taxon>Bacillati</taxon>
        <taxon>Bacillota</taxon>
        <taxon>Clostridia</taxon>
        <taxon>Lachnospirales</taxon>
        <taxon>Lachnospiraceae</taxon>
        <taxon>Anaerostipes</taxon>
    </lineage>
</organism>
<sequence length="305" mass="35040">MDYMDVHTFLTIVSCESLSKAADLLFVSQPALSHRLTKLEKELGVKLMVRGKGVRNIRLTEEGKHFIPIAEKWENLYFETQKIRQSDAKELLRVSNVDSLNESLMTSVCTDFLSRNRQCRLHLTTLRSDAAYEAAENHEIDLGLIMNPRFSRTIRTVPLFEENLSFVCSVSSDYKGPLVSASLDASDEVYIPWGNTFLRWHDYWFGPAAETRITMDHMALLERMLSLDHTWAIVPATIAAKLVKTGKIRRVPLEDGPAPRTCYGILKQNEKERSWIADFIKEFIRQAEKTPEIRVLETSRQPSYE</sequence>
<dbReference type="GO" id="GO:0003700">
    <property type="term" value="F:DNA-binding transcription factor activity"/>
    <property type="evidence" value="ECO:0007669"/>
    <property type="project" value="InterPro"/>
</dbReference>
<keyword evidence="3" id="KW-0238">DNA-binding</keyword>
<dbReference type="Pfam" id="PF00126">
    <property type="entry name" value="HTH_1"/>
    <property type="match status" value="1"/>
</dbReference>
<dbReference type="GO" id="GO:0000976">
    <property type="term" value="F:transcription cis-regulatory region binding"/>
    <property type="evidence" value="ECO:0007669"/>
    <property type="project" value="TreeGrafter"/>
</dbReference>